<evidence type="ECO:0000256" key="1">
    <source>
        <dbReference type="SAM" id="SignalP"/>
    </source>
</evidence>
<name>A0A494UMP3_9ACTN</name>
<evidence type="ECO:0000313" key="2">
    <source>
        <dbReference type="EMBL" id="AYL36143.1"/>
    </source>
</evidence>
<gene>
    <name evidence="2" type="ORF">CNQ36_12275</name>
</gene>
<keyword evidence="1" id="KW-0732">Signal</keyword>
<evidence type="ECO:0000313" key="3">
    <source>
        <dbReference type="Proteomes" id="UP000282170"/>
    </source>
</evidence>
<sequence>MFKSKKIAAVAGVLGGFVLIGAGAVQAVGAEGPGDCVKDSKGNIRCEQVRQYQLPADRNGKVRLVNESDLACSSSAPRLTCVNSVDE</sequence>
<evidence type="ECO:0008006" key="4">
    <source>
        <dbReference type="Google" id="ProtNLM"/>
    </source>
</evidence>
<organism evidence="2 3">
    <name type="scientific">Streptomyces fungicidicus</name>
    <dbReference type="NCBI Taxonomy" id="68203"/>
    <lineage>
        <taxon>Bacteria</taxon>
        <taxon>Bacillati</taxon>
        <taxon>Actinomycetota</taxon>
        <taxon>Actinomycetes</taxon>
        <taxon>Kitasatosporales</taxon>
        <taxon>Streptomycetaceae</taxon>
        <taxon>Streptomyces</taxon>
    </lineage>
</organism>
<accession>A0A494UMP3</accession>
<reference evidence="2 3" key="1">
    <citation type="submission" date="2017-09" db="EMBL/GenBank/DDBJ databases">
        <authorList>
            <person name="Zhang H."/>
            <person name="Hu S."/>
            <person name="Xu J."/>
            <person name="He Z."/>
        </authorList>
    </citation>
    <scope>NUCLEOTIDE SEQUENCE [LARGE SCALE GENOMIC DNA]</scope>
    <source>
        <strain evidence="2 3">TXX3120</strain>
    </source>
</reference>
<dbReference type="GeneID" id="93883595"/>
<dbReference type="RefSeq" id="WP_040907162.1">
    <property type="nucleotide sequence ID" value="NZ_CP023407.1"/>
</dbReference>
<dbReference type="AlphaFoldDB" id="A0A494UMP3"/>
<dbReference type="Proteomes" id="UP000282170">
    <property type="component" value="Chromosome"/>
</dbReference>
<feature type="chain" id="PRO_5019788478" description="Secreted protein" evidence="1">
    <location>
        <begin position="28"/>
        <end position="87"/>
    </location>
</feature>
<keyword evidence="3" id="KW-1185">Reference proteome</keyword>
<feature type="signal peptide" evidence="1">
    <location>
        <begin position="1"/>
        <end position="27"/>
    </location>
</feature>
<dbReference type="EMBL" id="CP023407">
    <property type="protein sequence ID" value="AYL36143.1"/>
    <property type="molecule type" value="Genomic_DNA"/>
</dbReference>
<protein>
    <recommendedName>
        <fullName evidence="4">Secreted protein</fullName>
    </recommendedName>
</protein>
<dbReference type="KEGG" id="sfug:CNQ36_12275"/>
<proteinExistence type="predicted"/>